<evidence type="ECO:0000256" key="1">
    <source>
        <dbReference type="ARBA" id="ARBA00022723"/>
    </source>
</evidence>
<dbReference type="GO" id="GO:0005634">
    <property type="term" value="C:nucleus"/>
    <property type="evidence" value="ECO:0007669"/>
    <property type="project" value="TreeGrafter"/>
</dbReference>
<sequence>MKSQSIQSIVIFNLILCYYFTASSVAVLSSTVSSKILKTIAEQEGFRFEETLTGFKWLGNRSCELESQNIKTIFAFEEAIGFMCGDVVWDKDGVGALAVMAELTSYVYRKGKLLSDQLIEIYNM</sequence>
<evidence type="ECO:0000313" key="6">
    <source>
        <dbReference type="EMBL" id="VDO98174.1"/>
    </source>
</evidence>
<keyword evidence="7" id="KW-1185">Reference proteome</keyword>
<name>A0A3P8ARA2_9TREM</name>
<dbReference type="SUPFAM" id="SSF53738">
    <property type="entry name" value="Phosphoglucomutase, first 3 domains"/>
    <property type="match status" value="1"/>
</dbReference>
<dbReference type="Pfam" id="PF02880">
    <property type="entry name" value="PGM_PMM_III"/>
    <property type="match status" value="1"/>
</dbReference>
<dbReference type="GO" id="GO:0006166">
    <property type="term" value="P:purine ribonucleoside salvage"/>
    <property type="evidence" value="ECO:0007669"/>
    <property type="project" value="TreeGrafter"/>
</dbReference>
<evidence type="ECO:0000313" key="7">
    <source>
        <dbReference type="Proteomes" id="UP000277204"/>
    </source>
</evidence>
<accession>A0A3P8ARA2</accession>
<protein>
    <recommendedName>
        <fullName evidence="5">Alpha-D-phosphohexomutase alpha/beta/alpha domain-containing protein</fullName>
    </recommendedName>
</protein>
<evidence type="ECO:0000256" key="2">
    <source>
        <dbReference type="ARBA" id="ARBA00022842"/>
    </source>
</evidence>
<dbReference type="Proteomes" id="UP000277204">
    <property type="component" value="Unassembled WGS sequence"/>
</dbReference>
<dbReference type="PANTHER" id="PTHR45745:SF1">
    <property type="entry name" value="PHOSPHOGLUCOMUTASE 2B-RELATED"/>
    <property type="match status" value="1"/>
</dbReference>
<dbReference type="InterPro" id="IPR016055">
    <property type="entry name" value="A-D-PHexomutase_a/b/a-I/II/III"/>
</dbReference>
<reference evidence="6 7" key="1">
    <citation type="submission" date="2018-11" db="EMBL/GenBank/DDBJ databases">
        <authorList>
            <consortium name="Pathogen Informatics"/>
        </authorList>
    </citation>
    <scope>NUCLEOTIDE SEQUENCE [LARGE SCALE GENOMIC DNA]</scope>
    <source>
        <strain evidence="6 7">Zambia</strain>
    </source>
</reference>
<dbReference type="Gene3D" id="3.40.120.10">
    <property type="entry name" value="Alpha-D-Glucose-1,6-Bisphosphate, subunit A, domain 3"/>
    <property type="match status" value="1"/>
</dbReference>
<dbReference type="GO" id="GO:0046872">
    <property type="term" value="F:metal ion binding"/>
    <property type="evidence" value="ECO:0007669"/>
    <property type="project" value="UniProtKB-KW"/>
</dbReference>
<dbReference type="InterPro" id="IPR005846">
    <property type="entry name" value="A-D-PHexomutase_a/b/a-III"/>
</dbReference>
<gene>
    <name evidence="6" type="ORF">SMRZ_LOCUS12010</name>
</gene>
<keyword evidence="2" id="KW-0460">Magnesium</keyword>
<proteinExistence type="predicted"/>
<dbReference type="PANTHER" id="PTHR45745">
    <property type="entry name" value="PHOSPHOMANNOMUTASE 45A"/>
    <property type="match status" value="1"/>
</dbReference>
<organism evidence="6 7">
    <name type="scientific">Schistosoma margrebowiei</name>
    <dbReference type="NCBI Taxonomy" id="48269"/>
    <lineage>
        <taxon>Eukaryota</taxon>
        <taxon>Metazoa</taxon>
        <taxon>Spiralia</taxon>
        <taxon>Lophotrochozoa</taxon>
        <taxon>Platyhelminthes</taxon>
        <taxon>Trematoda</taxon>
        <taxon>Digenea</taxon>
        <taxon>Strigeidida</taxon>
        <taxon>Schistosomatoidea</taxon>
        <taxon>Schistosomatidae</taxon>
        <taxon>Schistosoma</taxon>
    </lineage>
</organism>
<feature type="transmembrane region" description="Helical" evidence="4">
    <location>
        <begin position="6"/>
        <end position="28"/>
    </location>
</feature>
<keyword evidence="4" id="KW-1133">Transmembrane helix</keyword>
<evidence type="ECO:0000256" key="4">
    <source>
        <dbReference type="SAM" id="Phobius"/>
    </source>
</evidence>
<evidence type="ECO:0000259" key="5">
    <source>
        <dbReference type="Pfam" id="PF02880"/>
    </source>
</evidence>
<dbReference type="GO" id="GO:0005975">
    <property type="term" value="P:carbohydrate metabolic process"/>
    <property type="evidence" value="ECO:0007669"/>
    <property type="project" value="InterPro"/>
</dbReference>
<keyword evidence="3" id="KW-0413">Isomerase</keyword>
<feature type="domain" description="Alpha-D-phosphohexomutase alpha/beta/alpha" evidence="5">
    <location>
        <begin position="24"/>
        <end position="120"/>
    </location>
</feature>
<keyword evidence="1" id="KW-0479">Metal-binding</keyword>
<keyword evidence="4" id="KW-0812">Transmembrane</keyword>
<keyword evidence="4" id="KW-0472">Membrane</keyword>
<dbReference type="EMBL" id="UZAI01007171">
    <property type="protein sequence ID" value="VDO98174.1"/>
    <property type="molecule type" value="Genomic_DNA"/>
</dbReference>
<dbReference type="AlphaFoldDB" id="A0A3P8ARA2"/>
<dbReference type="GO" id="GO:0008973">
    <property type="term" value="F:phosphopentomutase activity"/>
    <property type="evidence" value="ECO:0007669"/>
    <property type="project" value="TreeGrafter"/>
</dbReference>
<evidence type="ECO:0000256" key="3">
    <source>
        <dbReference type="ARBA" id="ARBA00023235"/>
    </source>
</evidence>